<organism evidence="1 2">
    <name type="scientific">Colletotrichum gloeosporioides (strain Cg-14)</name>
    <name type="common">Anthracnose fungus</name>
    <name type="synonym">Glomerella cingulata</name>
    <dbReference type="NCBI Taxonomy" id="1237896"/>
    <lineage>
        <taxon>Eukaryota</taxon>
        <taxon>Fungi</taxon>
        <taxon>Dikarya</taxon>
        <taxon>Ascomycota</taxon>
        <taxon>Pezizomycotina</taxon>
        <taxon>Sordariomycetes</taxon>
        <taxon>Hypocreomycetidae</taxon>
        <taxon>Glomerellales</taxon>
        <taxon>Glomerellaceae</taxon>
        <taxon>Colletotrichum</taxon>
        <taxon>Colletotrichum gloeosporioides species complex</taxon>
    </lineage>
</organism>
<dbReference type="HOGENOM" id="CLU_3433138_0_0_1"/>
<evidence type="ECO:0000313" key="1">
    <source>
        <dbReference type="EMBL" id="EQB46581.1"/>
    </source>
</evidence>
<dbReference type="Proteomes" id="UP000015530">
    <property type="component" value="Unassembled WGS sequence"/>
</dbReference>
<dbReference type="EMBL" id="AMYD01003337">
    <property type="protein sequence ID" value="EQB46581.1"/>
    <property type="molecule type" value="Genomic_DNA"/>
</dbReference>
<proteinExistence type="predicted"/>
<reference evidence="2" key="1">
    <citation type="journal article" date="2013" name="Mol. Plant Microbe Interact.">
        <title>Global aspects of pacC regulation of pathogenicity genes in Colletotrichum gloeosporioides as revealed by transcriptome analysis.</title>
        <authorList>
            <person name="Alkan N."/>
            <person name="Meng X."/>
            <person name="Friedlander G."/>
            <person name="Reuveni E."/>
            <person name="Sukno S."/>
            <person name="Sherman A."/>
            <person name="Thon M."/>
            <person name="Fluhr R."/>
            <person name="Prusky D."/>
        </authorList>
    </citation>
    <scope>NUCLEOTIDE SEQUENCE [LARGE SCALE GENOMIC DNA]</scope>
    <source>
        <strain evidence="2">Cg-14</strain>
    </source>
</reference>
<dbReference type="AlphaFoldDB" id="T0L4U9"/>
<gene>
    <name evidence="1" type="ORF">CGLO_14357</name>
</gene>
<evidence type="ECO:0000313" key="2">
    <source>
        <dbReference type="Proteomes" id="UP000015530"/>
    </source>
</evidence>
<protein>
    <submittedName>
        <fullName evidence="1">Uncharacterized protein</fullName>
    </submittedName>
</protein>
<comment type="caution">
    <text evidence="1">The sequence shown here is derived from an EMBL/GenBank/DDBJ whole genome shotgun (WGS) entry which is preliminary data.</text>
</comment>
<name>T0L4U9_COLGC</name>
<accession>T0L4U9</accession>
<sequence length="16" mass="1835">MSPEMRPQIDCCVQTP</sequence>